<evidence type="ECO:0000313" key="2">
    <source>
        <dbReference type="Proteomes" id="UP000199032"/>
    </source>
</evidence>
<keyword evidence="2" id="KW-1185">Reference proteome</keyword>
<sequence>MNDLHVLSLGKTGGGAWRLLTVGLIVVLAAPFSVSASSQGTEIPMQAVRETVTQVLRVLDDPKLKDPSKQEQRRHQLEDIAADRFDYAEMAKRVLGSYWKPLTEAQRKEFVELYRSFLSDKYAGRIEDYTGRRQEVGYLTERIEGPYAEVRTEFRSEKTTIPMDYRLSLKDGRWSAYDIIIDGISLVSNYRSQFQKIIRESSYEALVNKLRERTAIDESQSKR</sequence>
<dbReference type="PANTHER" id="PTHR36573">
    <property type="entry name" value="INTERMEMBRANE PHOSPHOLIPID TRANSPORT SYSTEM BINDING PROTEIN MLAC"/>
    <property type="match status" value="1"/>
</dbReference>
<dbReference type="OrthoDB" id="9798905at2"/>
<dbReference type="PIRSF" id="PIRSF004649">
    <property type="entry name" value="MlaC"/>
    <property type="match status" value="1"/>
</dbReference>
<dbReference type="InterPro" id="IPR008869">
    <property type="entry name" value="MlaC/ttg2D"/>
</dbReference>
<organism evidence="1 2">
    <name type="scientific">Candidatus Nitrospira nitrosa</name>
    <dbReference type="NCBI Taxonomy" id="1742972"/>
    <lineage>
        <taxon>Bacteria</taxon>
        <taxon>Pseudomonadati</taxon>
        <taxon>Nitrospirota</taxon>
        <taxon>Nitrospiria</taxon>
        <taxon>Nitrospirales</taxon>
        <taxon>Nitrospiraceae</taxon>
        <taxon>Nitrospira</taxon>
    </lineage>
</organism>
<evidence type="ECO:0000313" key="1">
    <source>
        <dbReference type="EMBL" id="CUS31756.1"/>
    </source>
</evidence>
<dbReference type="Pfam" id="PF05494">
    <property type="entry name" value="MlaC"/>
    <property type="match status" value="1"/>
</dbReference>
<protein>
    <submittedName>
        <fullName evidence="1">Putative Toluene tolerance-type auxiliary component of ABC-type transport system</fullName>
    </submittedName>
</protein>
<dbReference type="EMBL" id="CZQA01000001">
    <property type="protein sequence ID" value="CUS31756.1"/>
    <property type="molecule type" value="Genomic_DNA"/>
</dbReference>
<dbReference type="PANTHER" id="PTHR36573:SF1">
    <property type="entry name" value="INTERMEMBRANE PHOSPHOLIPID TRANSPORT SYSTEM BINDING PROTEIN MLAC"/>
    <property type="match status" value="1"/>
</dbReference>
<dbReference type="STRING" id="1742972.COMA1_10253"/>
<dbReference type="InterPro" id="IPR042245">
    <property type="entry name" value="Tgt2/MlaC_sf"/>
</dbReference>
<dbReference type="RefSeq" id="WP_090742614.1">
    <property type="nucleotide sequence ID" value="NZ_CZQA01000001.1"/>
</dbReference>
<gene>
    <name evidence="1" type="ORF">COMA1_10253</name>
</gene>
<reference evidence="1 2" key="1">
    <citation type="submission" date="2015-10" db="EMBL/GenBank/DDBJ databases">
        <authorList>
            <person name="Gilbert D.G."/>
        </authorList>
    </citation>
    <scope>NUCLEOTIDE SEQUENCE [LARGE SCALE GENOMIC DNA]</scope>
    <source>
        <strain evidence="1">COMA1</strain>
    </source>
</reference>
<dbReference type="Proteomes" id="UP000199032">
    <property type="component" value="Unassembled WGS sequence"/>
</dbReference>
<proteinExistence type="predicted"/>
<accession>A0A0S4L247</accession>
<name>A0A0S4L247_9BACT</name>
<dbReference type="AlphaFoldDB" id="A0A0S4L247"/>
<dbReference type="Gene3D" id="3.10.450.710">
    <property type="entry name" value="Tgt2/MlaC"/>
    <property type="match status" value="1"/>
</dbReference>